<dbReference type="PANTHER" id="PTHR45647:SF84">
    <property type="entry name" value="U-BOX DOMAIN-CONTAINING PROTEIN 35-LIKE"/>
    <property type="match status" value="1"/>
</dbReference>
<keyword evidence="3" id="KW-0833">Ubl conjugation pathway</keyword>
<proteinExistence type="predicted"/>
<evidence type="ECO:0000313" key="5">
    <source>
        <dbReference type="EMBL" id="KAK4796480.1"/>
    </source>
</evidence>
<name>A0AAN7MG12_TRANT</name>
<dbReference type="GO" id="GO:0061630">
    <property type="term" value="F:ubiquitin protein ligase activity"/>
    <property type="evidence" value="ECO:0007669"/>
    <property type="project" value="UniProtKB-EC"/>
</dbReference>
<protein>
    <recommendedName>
        <fullName evidence="2">RING-type E3 ubiquitin transferase</fullName>
        <ecNumber evidence="2">2.3.2.27</ecNumber>
    </recommendedName>
</protein>
<evidence type="ECO:0000256" key="4">
    <source>
        <dbReference type="SAM" id="Coils"/>
    </source>
</evidence>
<evidence type="ECO:0000256" key="2">
    <source>
        <dbReference type="ARBA" id="ARBA00012483"/>
    </source>
</evidence>
<keyword evidence="6" id="KW-1185">Reference proteome</keyword>
<organism evidence="5 6">
    <name type="scientific">Trapa natans</name>
    <name type="common">Water chestnut</name>
    <dbReference type="NCBI Taxonomy" id="22666"/>
    <lineage>
        <taxon>Eukaryota</taxon>
        <taxon>Viridiplantae</taxon>
        <taxon>Streptophyta</taxon>
        <taxon>Embryophyta</taxon>
        <taxon>Tracheophyta</taxon>
        <taxon>Spermatophyta</taxon>
        <taxon>Magnoliopsida</taxon>
        <taxon>eudicotyledons</taxon>
        <taxon>Gunneridae</taxon>
        <taxon>Pentapetalae</taxon>
        <taxon>rosids</taxon>
        <taxon>malvids</taxon>
        <taxon>Myrtales</taxon>
        <taxon>Lythraceae</taxon>
        <taxon>Trapa</taxon>
    </lineage>
</organism>
<evidence type="ECO:0000313" key="6">
    <source>
        <dbReference type="Proteomes" id="UP001346149"/>
    </source>
</evidence>
<evidence type="ECO:0000256" key="3">
    <source>
        <dbReference type="ARBA" id="ARBA00022786"/>
    </source>
</evidence>
<accession>A0AAN7MG12</accession>
<dbReference type="AlphaFoldDB" id="A0AAN7MG12"/>
<dbReference type="PANTHER" id="PTHR45647">
    <property type="entry name" value="OS02G0152300 PROTEIN"/>
    <property type="match status" value="1"/>
</dbReference>
<gene>
    <name evidence="5" type="ORF">SAY86_028806</name>
</gene>
<keyword evidence="4" id="KW-0175">Coiled coil</keyword>
<dbReference type="InterPro" id="IPR051348">
    <property type="entry name" value="U-box_ubiquitin_ligases"/>
</dbReference>
<sequence>MDDVSIRSRLSASSEGFESAHWGSIFGDHGSLHDILPRDCSASIDSHSAHHLDEVETEMRRLKQEVQQTMNMYNTACKEALTAKEKARELHRWRLDEEQKLEEARLAQEAALSIAEKQRTKCRAAIEQAGKAKRIAELESQRRINMEMRARSEAQEMKKILGRISHGRCEVQEILHRGHRGCNRSLLSVSQDWRRWLWSSFQVPLRSHARSSQGPAP</sequence>
<feature type="coiled-coil region" evidence="4">
    <location>
        <begin position="52"/>
        <end position="79"/>
    </location>
</feature>
<comment type="catalytic activity">
    <reaction evidence="1">
        <text>S-ubiquitinyl-[E2 ubiquitin-conjugating enzyme]-L-cysteine + [acceptor protein]-L-lysine = [E2 ubiquitin-conjugating enzyme]-L-cysteine + N(6)-ubiquitinyl-[acceptor protein]-L-lysine.</text>
        <dbReference type="EC" id="2.3.2.27"/>
    </reaction>
</comment>
<dbReference type="Proteomes" id="UP001346149">
    <property type="component" value="Unassembled WGS sequence"/>
</dbReference>
<dbReference type="EMBL" id="JAXQNO010000006">
    <property type="protein sequence ID" value="KAK4796480.1"/>
    <property type="molecule type" value="Genomic_DNA"/>
</dbReference>
<reference evidence="5 6" key="1">
    <citation type="journal article" date="2023" name="Hortic Res">
        <title>Pangenome of water caltrop reveals structural variations and asymmetric subgenome divergence after allopolyploidization.</title>
        <authorList>
            <person name="Zhang X."/>
            <person name="Chen Y."/>
            <person name="Wang L."/>
            <person name="Yuan Y."/>
            <person name="Fang M."/>
            <person name="Shi L."/>
            <person name="Lu R."/>
            <person name="Comes H.P."/>
            <person name="Ma Y."/>
            <person name="Chen Y."/>
            <person name="Huang G."/>
            <person name="Zhou Y."/>
            <person name="Zheng Z."/>
            <person name="Qiu Y."/>
        </authorList>
    </citation>
    <scope>NUCLEOTIDE SEQUENCE [LARGE SCALE GENOMIC DNA]</scope>
    <source>
        <strain evidence="5">F231</strain>
    </source>
</reference>
<dbReference type="EC" id="2.3.2.27" evidence="2"/>
<evidence type="ECO:0000256" key="1">
    <source>
        <dbReference type="ARBA" id="ARBA00000900"/>
    </source>
</evidence>
<comment type="caution">
    <text evidence="5">The sequence shown here is derived from an EMBL/GenBank/DDBJ whole genome shotgun (WGS) entry which is preliminary data.</text>
</comment>